<feature type="transmembrane region" description="Helical" evidence="1">
    <location>
        <begin position="53"/>
        <end position="74"/>
    </location>
</feature>
<feature type="transmembrane region" description="Helical" evidence="1">
    <location>
        <begin position="20"/>
        <end position="41"/>
    </location>
</feature>
<dbReference type="KEGG" id="pmar:B0X71_10020"/>
<evidence type="ECO:0000256" key="1">
    <source>
        <dbReference type="SAM" id="Phobius"/>
    </source>
</evidence>
<gene>
    <name evidence="2" type="ORF">B0X71_10020</name>
</gene>
<evidence type="ECO:0000313" key="2">
    <source>
        <dbReference type="EMBL" id="AQQ53378.1"/>
    </source>
</evidence>
<protein>
    <submittedName>
        <fullName evidence="2">Uncharacterized protein</fullName>
    </submittedName>
</protein>
<feature type="transmembrane region" description="Helical" evidence="1">
    <location>
        <begin position="80"/>
        <end position="102"/>
    </location>
</feature>
<keyword evidence="1" id="KW-1133">Transmembrane helix</keyword>
<dbReference type="Proteomes" id="UP000188184">
    <property type="component" value="Chromosome"/>
</dbReference>
<dbReference type="AlphaFoldDB" id="A0A1Q2KYU2"/>
<name>A0A1Q2KYU2_9BACL</name>
<accession>A0A1Q2KYU2</accession>
<sequence length="114" mass="12861">MWRPEFELVQGGLDAMTENPLWAVFMVTTIVYGYLSMNTSVEHESETSNPRRSFIVGLIVVSVVATGVTVFTAFTLGFDWLNGLLIGGIIFICGLIPILYLYRLRKKKLIELEE</sequence>
<dbReference type="EMBL" id="CP019640">
    <property type="protein sequence ID" value="AQQ53378.1"/>
    <property type="molecule type" value="Genomic_DNA"/>
</dbReference>
<keyword evidence="1" id="KW-0472">Membrane</keyword>
<reference evidence="2 3" key="1">
    <citation type="submission" date="2017-02" db="EMBL/GenBank/DDBJ databases">
        <title>The complete genomic sequence of a novel cold adapted crude oil-degrading bacterium Planococcus qaidamina Y42.</title>
        <authorList>
            <person name="Yang R."/>
        </authorList>
    </citation>
    <scope>NUCLEOTIDE SEQUENCE [LARGE SCALE GENOMIC DNA]</scope>
    <source>
        <strain evidence="2 3">Y42</strain>
    </source>
</reference>
<evidence type="ECO:0000313" key="3">
    <source>
        <dbReference type="Proteomes" id="UP000188184"/>
    </source>
</evidence>
<keyword evidence="3" id="KW-1185">Reference proteome</keyword>
<keyword evidence="1" id="KW-0812">Transmembrane</keyword>
<organism evidence="2 3">
    <name type="scientific">Planococcus lenghuensis</name>
    <dbReference type="NCBI Taxonomy" id="2213202"/>
    <lineage>
        <taxon>Bacteria</taxon>
        <taxon>Bacillati</taxon>
        <taxon>Bacillota</taxon>
        <taxon>Bacilli</taxon>
        <taxon>Bacillales</taxon>
        <taxon>Caryophanaceae</taxon>
        <taxon>Planococcus</taxon>
    </lineage>
</organism>
<proteinExistence type="predicted"/>
<dbReference type="OrthoDB" id="2300382at2"/>